<dbReference type="Pfam" id="PF02254">
    <property type="entry name" value="TrkA_N"/>
    <property type="match status" value="1"/>
</dbReference>
<keyword evidence="2" id="KW-0813">Transport</keyword>
<evidence type="ECO:0000256" key="6">
    <source>
        <dbReference type="ARBA" id="ARBA00023065"/>
    </source>
</evidence>
<dbReference type="Gene3D" id="3.40.50.720">
    <property type="entry name" value="NAD(P)-binding Rossmann-like Domain"/>
    <property type="match status" value="1"/>
</dbReference>
<dbReference type="SUPFAM" id="SSF52402">
    <property type="entry name" value="Adenine nucleotide alpha hydrolases-like"/>
    <property type="match status" value="1"/>
</dbReference>
<name>A0A6G7PTF2_9BACT</name>
<dbReference type="Pfam" id="PF02080">
    <property type="entry name" value="TrkA_C"/>
    <property type="match status" value="1"/>
</dbReference>
<proteinExistence type="predicted"/>
<reference evidence="9 10" key="1">
    <citation type="submission" date="2020-02" db="EMBL/GenBank/DDBJ databases">
        <title>Genome analysis of Thermosulfuriphilus ammonigenes ST65T, an anaerobic thermophilic chemolithoautotrophic bacterium isolated from a deep-sea hydrothermal vent.</title>
        <authorList>
            <person name="Slobodkina G."/>
            <person name="Allioux M."/>
            <person name="Merkel A."/>
            <person name="Alain K."/>
            <person name="Jebbar M."/>
            <person name="Slobodkin A."/>
        </authorList>
    </citation>
    <scope>NUCLEOTIDE SEQUENCE [LARGE SCALE GENOMIC DNA]</scope>
    <source>
        <strain evidence="9 10">ST65</strain>
    </source>
</reference>
<evidence type="ECO:0000256" key="5">
    <source>
        <dbReference type="ARBA" id="ARBA00023027"/>
    </source>
</evidence>
<dbReference type="KEGG" id="tav:G4V39_00985"/>
<dbReference type="EMBL" id="CP048877">
    <property type="protein sequence ID" value="QIJ70932.1"/>
    <property type="molecule type" value="Genomic_DNA"/>
</dbReference>
<keyword evidence="3" id="KW-0633">Potassium transport</keyword>
<dbReference type="SUPFAM" id="SSF51735">
    <property type="entry name" value="NAD(P)-binding Rossmann-fold domains"/>
    <property type="match status" value="1"/>
</dbReference>
<dbReference type="Gene3D" id="3.40.50.12370">
    <property type="match status" value="1"/>
</dbReference>
<feature type="domain" description="RCK C-terminal" evidence="8">
    <location>
        <begin position="135"/>
        <end position="215"/>
    </location>
</feature>
<dbReference type="InterPro" id="IPR050721">
    <property type="entry name" value="Trk_Ktr_HKT_K-transport"/>
</dbReference>
<dbReference type="RefSeq" id="WP_166031155.1">
    <property type="nucleotide sequence ID" value="NZ_CP048877.1"/>
</dbReference>
<feature type="domain" description="RCK N-terminal" evidence="7">
    <location>
        <begin position="1"/>
        <end position="117"/>
    </location>
</feature>
<evidence type="ECO:0000313" key="10">
    <source>
        <dbReference type="Proteomes" id="UP000502179"/>
    </source>
</evidence>
<evidence type="ECO:0000313" key="9">
    <source>
        <dbReference type="EMBL" id="QIJ70932.1"/>
    </source>
</evidence>
<dbReference type="InterPro" id="IPR006037">
    <property type="entry name" value="RCK_C"/>
</dbReference>
<gene>
    <name evidence="9" type="ORF">G4V39_00985</name>
</gene>
<keyword evidence="4" id="KW-0630">Potassium</keyword>
<dbReference type="GO" id="GO:0005886">
    <property type="term" value="C:plasma membrane"/>
    <property type="evidence" value="ECO:0007669"/>
    <property type="project" value="InterPro"/>
</dbReference>
<dbReference type="PANTHER" id="PTHR43833">
    <property type="entry name" value="POTASSIUM CHANNEL PROTEIN 2-RELATED-RELATED"/>
    <property type="match status" value="1"/>
</dbReference>
<dbReference type="InterPro" id="IPR006036">
    <property type="entry name" value="K_uptake_TrkA"/>
</dbReference>
<dbReference type="GO" id="GO:0015079">
    <property type="term" value="F:potassium ion transmembrane transporter activity"/>
    <property type="evidence" value="ECO:0007669"/>
    <property type="project" value="InterPro"/>
</dbReference>
<dbReference type="Proteomes" id="UP000502179">
    <property type="component" value="Chromosome"/>
</dbReference>
<dbReference type="Gene3D" id="3.30.70.1450">
    <property type="entry name" value="Regulator of K+ conductance, C-terminal domain"/>
    <property type="match status" value="1"/>
</dbReference>
<evidence type="ECO:0000259" key="7">
    <source>
        <dbReference type="PROSITE" id="PS51201"/>
    </source>
</evidence>
<accession>A0A6G7PTF2</accession>
<evidence type="ECO:0000256" key="2">
    <source>
        <dbReference type="ARBA" id="ARBA00022448"/>
    </source>
</evidence>
<dbReference type="InterPro" id="IPR036721">
    <property type="entry name" value="RCK_C_sf"/>
</dbReference>
<dbReference type="PANTHER" id="PTHR43833:SF5">
    <property type="entry name" value="TRK SYSTEM POTASSIUM UPTAKE PROTEIN TRKA"/>
    <property type="match status" value="1"/>
</dbReference>
<dbReference type="InterPro" id="IPR003148">
    <property type="entry name" value="RCK_N"/>
</dbReference>
<sequence length="470" mass="52145">MKVLIAGAGKVTREILRRLGETWQVTLVDITPDRLLHLEKDFPQVVKTVLGDASSSLVLREAGLTESHFVVAATNRDDVNLEVCRQARERGPENIVAMVNDSSNLPAFEDLGVRVVCWSYLAAREIQLYLESPNLLVTTVGQGKGEVLEIKVPPTAPVVGRRVRELSARNWLVAAIYRGGELIIPHGDTVIEAGDRAVFIGHSDLYRAIAQLFSHREPAFPLLYGQKLLVVLRGKGELSLLKEATYLLKNTRAQVVALLMLKETQREFDLEIRNLLGATEYEVLTLEGDLVEELARLSVRQSIGSVLLWPPAKGLWSRILGPWAIIPLAHQLACPLWVCRQSHPYHRILIPYNATSRASLALELAIDLACQLKAEVSVVTVAEPTFIAGPESRRWAKEALDRAQETARILQFAIDVILLEGNPVKEVVRLARDFDLLVLGSSTREVPFLRPHIGEAIVRRSPITTVVVTS</sequence>
<organism evidence="9 10">
    <name type="scientific">Thermosulfuriphilus ammonigenes</name>
    <dbReference type="NCBI Taxonomy" id="1936021"/>
    <lineage>
        <taxon>Bacteria</taxon>
        <taxon>Pseudomonadati</taxon>
        <taxon>Thermodesulfobacteriota</taxon>
        <taxon>Thermodesulfobacteria</taxon>
        <taxon>Thermodesulfobacteriales</taxon>
        <taxon>Thermodesulfobacteriaceae</taxon>
        <taxon>Thermosulfuriphilus</taxon>
    </lineage>
</organism>
<evidence type="ECO:0000256" key="3">
    <source>
        <dbReference type="ARBA" id="ARBA00022538"/>
    </source>
</evidence>
<keyword evidence="5" id="KW-0520">NAD</keyword>
<dbReference type="InterPro" id="IPR006016">
    <property type="entry name" value="UspA"/>
</dbReference>
<dbReference type="PROSITE" id="PS51202">
    <property type="entry name" value="RCK_C"/>
    <property type="match status" value="1"/>
</dbReference>
<dbReference type="Pfam" id="PF00582">
    <property type="entry name" value="Usp"/>
    <property type="match status" value="1"/>
</dbReference>
<evidence type="ECO:0000259" key="8">
    <source>
        <dbReference type="PROSITE" id="PS51202"/>
    </source>
</evidence>
<keyword evidence="6" id="KW-0406">Ion transport</keyword>
<keyword evidence="10" id="KW-1185">Reference proteome</keyword>
<dbReference type="SUPFAM" id="SSF116726">
    <property type="entry name" value="TrkA C-terminal domain-like"/>
    <property type="match status" value="1"/>
</dbReference>
<dbReference type="InterPro" id="IPR036291">
    <property type="entry name" value="NAD(P)-bd_dom_sf"/>
</dbReference>
<dbReference type="CDD" id="cd00293">
    <property type="entry name" value="USP-like"/>
    <property type="match status" value="1"/>
</dbReference>
<dbReference type="PRINTS" id="PR00335">
    <property type="entry name" value="KUPTAKETRKA"/>
</dbReference>
<evidence type="ECO:0000256" key="1">
    <source>
        <dbReference type="ARBA" id="ARBA00017378"/>
    </source>
</evidence>
<dbReference type="PROSITE" id="PS51201">
    <property type="entry name" value="RCK_N"/>
    <property type="match status" value="1"/>
</dbReference>
<evidence type="ECO:0000256" key="4">
    <source>
        <dbReference type="ARBA" id="ARBA00022958"/>
    </source>
</evidence>
<dbReference type="AlphaFoldDB" id="A0A6G7PTF2"/>
<protein>
    <recommendedName>
        <fullName evidence="1">Trk system potassium uptake protein TrkA</fullName>
    </recommendedName>
</protein>